<evidence type="ECO:0000256" key="4">
    <source>
        <dbReference type="ARBA" id="ARBA00022898"/>
    </source>
</evidence>
<protein>
    <submittedName>
        <fullName evidence="7">Histidinol-phosphate aminotransferase</fullName>
    </submittedName>
</protein>
<proteinExistence type="inferred from homology"/>
<dbReference type="PANTHER" id="PTHR42885">
    <property type="entry name" value="HISTIDINOL-PHOSPHATE AMINOTRANSFERASE-RELATED"/>
    <property type="match status" value="1"/>
</dbReference>
<evidence type="ECO:0000256" key="3">
    <source>
        <dbReference type="ARBA" id="ARBA00022679"/>
    </source>
</evidence>
<evidence type="ECO:0000256" key="5">
    <source>
        <dbReference type="RuleBase" id="RU003693"/>
    </source>
</evidence>
<evidence type="ECO:0000256" key="2">
    <source>
        <dbReference type="ARBA" id="ARBA00022576"/>
    </source>
</evidence>
<name>A0A511R4P5_9DEIN</name>
<keyword evidence="3 7" id="KW-0808">Transferase</keyword>
<evidence type="ECO:0000313" key="7">
    <source>
        <dbReference type="EMBL" id="GEM84583.1"/>
    </source>
</evidence>
<dbReference type="InterPro" id="IPR004839">
    <property type="entry name" value="Aminotransferase_I/II_large"/>
</dbReference>
<keyword evidence="2 7" id="KW-0032">Aminotransferase</keyword>
<dbReference type="AlphaFoldDB" id="A0A511R4P5"/>
<dbReference type="GO" id="GO:0008483">
    <property type="term" value="F:transaminase activity"/>
    <property type="evidence" value="ECO:0007669"/>
    <property type="project" value="UniProtKB-KW"/>
</dbReference>
<dbReference type="Pfam" id="PF00155">
    <property type="entry name" value="Aminotran_1_2"/>
    <property type="match status" value="1"/>
</dbReference>
<dbReference type="CDD" id="cd00609">
    <property type="entry name" value="AAT_like"/>
    <property type="match status" value="1"/>
</dbReference>
<comment type="caution">
    <text evidence="7">The sequence shown here is derived from an EMBL/GenBank/DDBJ whole genome shotgun (WGS) entry which is preliminary data.</text>
</comment>
<dbReference type="PANTHER" id="PTHR42885:SF2">
    <property type="entry name" value="HISTIDINOL-PHOSPHATE AMINOTRANSFERASE"/>
    <property type="match status" value="1"/>
</dbReference>
<evidence type="ECO:0000259" key="6">
    <source>
        <dbReference type="Pfam" id="PF00155"/>
    </source>
</evidence>
<dbReference type="InterPro" id="IPR015424">
    <property type="entry name" value="PyrdxlP-dep_Trfase"/>
</dbReference>
<organism evidence="7 8">
    <name type="scientific">Meiothermus hypogaeus NBRC 106114</name>
    <dbReference type="NCBI Taxonomy" id="1227553"/>
    <lineage>
        <taxon>Bacteria</taxon>
        <taxon>Thermotogati</taxon>
        <taxon>Deinococcota</taxon>
        <taxon>Deinococci</taxon>
        <taxon>Thermales</taxon>
        <taxon>Thermaceae</taxon>
        <taxon>Meiothermus</taxon>
    </lineage>
</organism>
<dbReference type="InterPro" id="IPR001917">
    <property type="entry name" value="Aminotrans_II_pyridoxalP_BS"/>
</dbReference>
<dbReference type="EMBL" id="BJXL01000112">
    <property type="protein sequence ID" value="GEM84583.1"/>
    <property type="molecule type" value="Genomic_DNA"/>
</dbReference>
<dbReference type="OrthoDB" id="9813612at2"/>
<dbReference type="PROSITE" id="PS00599">
    <property type="entry name" value="AA_TRANSFER_CLASS_2"/>
    <property type="match status" value="1"/>
</dbReference>
<dbReference type="Gene3D" id="3.90.1150.10">
    <property type="entry name" value="Aspartate Aminotransferase, domain 1"/>
    <property type="match status" value="1"/>
</dbReference>
<keyword evidence="4 5" id="KW-0663">Pyridoxal phosphate</keyword>
<dbReference type="GO" id="GO:0030170">
    <property type="term" value="F:pyridoxal phosphate binding"/>
    <property type="evidence" value="ECO:0007669"/>
    <property type="project" value="InterPro"/>
</dbReference>
<comment type="cofactor">
    <cofactor evidence="1 5">
        <name>pyridoxal 5'-phosphate</name>
        <dbReference type="ChEBI" id="CHEBI:597326"/>
    </cofactor>
</comment>
<dbReference type="Proteomes" id="UP000321197">
    <property type="component" value="Unassembled WGS sequence"/>
</dbReference>
<evidence type="ECO:0000313" key="8">
    <source>
        <dbReference type="Proteomes" id="UP000321197"/>
    </source>
</evidence>
<dbReference type="Gene3D" id="3.40.640.10">
    <property type="entry name" value="Type I PLP-dependent aspartate aminotransferase-like (Major domain)"/>
    <property type="match status" value="1"/>
</dbReference>
<accession>A0A511R4P5</accession>
<dbReference type="InterPro" id="IPR015422">
    <property type="entry name" value="PyrdxlP-dep_Trfase_small"/>
</dbReference>
<gene>
    <name evidence="7" type="primary">hisC</name>
    <name evidence="7" type="ORF">MHY01S_27490</name>
</gene>
<feature type="domain" description="Aminotransferase class I/classII large" evidence="6">
    <location>
        <begin position="23"/>
        <end position="342"/>
    </location>
</feature>
<dbReference type="InterPro" id="IPR015421">
    <property type="entry name" value="PyrdxlP-dep_Trfase_major"/>
</dbReference>
<dbReference type="RefSeq" id="WP_119340890.1">
    <property type="nucleotide sequence ID" value="NZ_BJXL01000112.1"/>
</dbReference>
<evidence type="ECO:0000256" key="1">
    <source>
        <dbReference type="ARBA" id="ARBA00001933"/>
    </source>
</evidence>
<reference evidence="7 8" key="1">
    <citation type="submission" date="2019-07" db="EMBL/GenBank/DDBJ databases">
        <title>Whole genome shotgun sequence of Meiothermus hypogaeus NBRC 106114.</title>
        <authorList>
            <person name="Hosoyama A."/>
            <person name="Uohara A."/>
            <person name="Ohji S."/>
            <person name="Ichikawa N."/>
        </authorList>
    </citation>
    <scope>NUCLEOTIDE SEQUENCE [LARGE SCALE GENOMIC DNA]</scope>
    <source>
        <strain evidence="7 8">NBRC 106114</strain>
    </source>
</reference>
<sequence>MKAFKPHLQGLPSYPYKKVDASVKLDQNESPYDLPVELKQRVLQRLQHLDFNRYPALHAEDVREKLSVYLGWPMEGLVVSPGSNLLIQALVQAAGQVLDTAPSFPHYAFSAKISATPYQAIALGEGFALPTEALLEALQKTPTVLFLPNPHAPTAQLFAERDIRRLADRAAQTGGLLVIDEAYHQFSGTDYAWLASANPHVAILRTFSKAWGLGGIRAGYLMASPEVCNVVQNFVPPFGLPAHTGQILLTVLESPGYVQGIVQTLLRERERLFQALQPHPTWKVYPSQTNFLLIRTPDAAAAYSALLEQGILVRRQDHYLGLEGCIRVSVGTPQENQRFLEAAFSLAEVPHA</sequence>
<comment type="similarity">
    <text evidence="5">Belongs to the class-II pyridoxal-phosphate-dependent aminotransferase family.</text>
</comment>
<dbReference type="SUPFAM" id="SSF53383">
    <property type="entry name" value="PLP-dependent transferases"/>
    <property type="match status" value="1"/>
</dbReference>